<dbReference type="Proteomes" id="UP000249542">
    <property type="component" value="Unassembled WGS sequence"/>
</dbReference>
<proteinExistence type="predicted"/>
<accession>A0A2W7I8P8</accession>
<organism evidence="3 4">
    <name type="scientific">Mesonia algae</name>
    <dbReference type="NCBI Taxonomy" id="213248"/>
    <lineage>
        <taxon>Bacteria</taxon>
        <taxon>Pseudomonadati</taxon>
        <taxon>Bacteroidota</taxon>
        <taxon>Flavobacteriia</taxon>
        <taxon>Flavobacteriales</taxon>
        <taxon>Flavobacteriaceae</taxon>
        <taxon>Mesonia</taxon>
    </lineage>
</organism>
<dbReference type="CDD" id="cd10917">
    <property type="entry name" value="CE4_NodB_like_6s_7s"/>
    <property type="match status" value="1"/>
</dbReference>
<dbReference type="EMBL" id="QKYV01000002">
    <property type="protein sequence ID" value="PZW42508.1"/>
    <property type="molecule type" value="Genomic_DNA"/>
</dbReference>
<dbReference type="InterPro" id="IPR011330">
    <property type="entry name" value="Glyco_hydro/deAcase_b/a-brl"/>
</dbReference>
<evidence type="ECO:0000313" key="3">
    <source>
        <dbReference type="EMBL" id="PZW42508.1"/>
    </source>
</evidence>
<protein>
    <submittedName>
        <fullName evidence="3">Peptidoglycan/xylan/chitin deacetylase (PgdA/CDA1 family)</fullName>
    </submittedName>
</protein>
<name>A0A2W7I8P8_9FLAO</name>
<feature type="domain" description="NodB homology" evidence="2">
    <location>
        <begin position="67"/>
        <end position="244"/>
    </location>
</feature>
<keyword evidence="1" id="KW-0472">Membrane</keyword>
<dbReference type="SUPFAM" id="SSF88713">
    <property type="entry name" value="Glycoside hydrolase/deacetylase"/>
    <property type="match status" value="1"/>
</dbReference>
<dbReference type="RefSeq" id="WP_111540165.1">
    <property type="nucleotide sequence ID" value="NZ_QKYV01000002.1"/>
</dbReference>
<dbReference type="InterPro" id="IPR002509">
    <property type="entry name" value="NODB_dom"/>
</dbReference>
<feature type="transmembrane region" description="Helical" evidence="1">
    <location>
        <begin position="7"/>
        <end position="23"/>
    </location>
</feature>
<dbReference type="PROSITE" id="PS51677">
    <property type="entry name" value="NODB"/>
    <property type="match status" value="1"/>
</dbReference>
<reference evidence="3 4" key="1">
    <citation type="submission" date="2018-06" db="EMBL/GenBank/DDBJ databases">
        <title>Genomic Encyclopedia of Archaeal and Bacterial Type Strains, Phase II (KMG-II): from individual species to whole genera.</title>
        <authorList>
            <person name="Goeker M."/>
        </authorList>
    </citation>
    <scope>NUCLEOTIDE SEQUENCE [LARGE SCALE GENOMIC DNA]</scope>
    <source>
        <strain evidence="3 4">DSM 15361</strain>
    </source>
</reference>
<keyword evidence="1" id="KW-0812">Transmembrane</keyword>
<evidence type="ECO:0000259" key="2">
    <source>
        <dbReference type="PROSITE" id="PS51677"/>
    </source>
</evidence>
<dbReference type="InterPro" id="IPR050248">
    <property type="entry name" value="Polysacc_deacetylase_ArnD"/>
</dbReference>
<keyword evidence="4" id="KW-1185">Reference proteome</keyword>
<feature type="transmembrane region" description="Helical" evidence="1">
    <location>
        <begin position="29"/>
        <end position="50"/>
    </location>
</feature>
<evidence type="ECO:0000313" key="4">
    <source>
        <dbReference type="Proteomes" id="UP000249542"/>
    </source>
</evidence>
<comment type="caution">
    <text evidence="3">The sequence shown here is derived from an EMBL/GenBank/DDBJ whole genome shotgun (WGS) entry which is preliminary data.</text>
</comment>
<dbReference type="PANTHER" id="PTHR10587">
    <property type="entry name" value="GLYCOSYL TRANSFERASE-RELATED"/>
    <property type="match status" value="1"/>
</dbReference>
<evidence type="ECO:0000256" key="1">
    <source>
        <dbReference type="SAM" id="Phobius"/>
    </source>
</evidence>
<dbReference type="GO" id="GO:0016810">
    <property type="term" value="F:hydrolase activity, acting on carbon-nitrogen (but not peptide) bonds"/>
    <property type="evidence" value="ECO:0007669"/>
    <property type="project" value="InterPro"/>
</dbReference>
<dbReference type="AlphaFoldDB" id="A0A2W7I8P8"/>
<dbReference type="Pfam" id="PF01522">
    <property type="entry name" value="Polysacc_deac_1"/>
    <property type="match status" value="1"/>
</dbReference>
<gene>
    <name evidence="3" type="ORF">LX95_00822</name>
</gene>
<sequence>MLKFKNVNITFFLLGILIIMGIEKGFFPIYSVLIVGGIWLLITSIGATNVRMNYFYSAWHFKRNSKKQIALTFDDGPTENTLQILELLKKYNAKATFFCIGHRVDENPSIANKIIEDGHTIANHTYSHAKNIGFFSTKTMIQEMESCNRAIIAATGKSPVFFRSPFGISNPKIKRALLKTEMQPIGWSLRSFDALLTSKNTIYKNIVRQIKPGSVILLHDDRELTQEVLEQLLLFLNEKKYNLVTIDQLFKSNAYR</sequence>
<dbReference type="GO" id="GO:0005975">
    <property type="term" value="P:carbohydrate metabolic process"/>
    <property type="evidence" value="ECO:0007669"/>
    <property type="project" value="InterPro"/>
</dbReference>
<keyword evidence="1" id="KW-1133">Transmembrane helix</keyword>
<dbReference type="Gene3D" id="3.20.20.370">
    <property type="entry name" value="Glycoside hydrolase/deacetylase"/>
    <property type="match status" value="1"/>
</dbReference>